<feature type="binding site" evidence="1">
    <location>
        <begin position="159"/>
        <end position="160"/>
    </location>
    <ligand>
        <name>S-adenosyl-L-methionine</name>
        <dbReference type="ChEBI" id="CHEBI:59789"/>
    </ligand>
</feature>
<feature type="binding site" evidence="1">
    <location>
        <position position="116"/>
    </location>
    <ligand>
        <name>S-adenosyl-L-methionine</name>
        <dbReference type="ChEBI" id="CHEBI:59789"/>
    </ligand>
</feature>
<dbReference type="GO" id="GO:0070475">
    <property type="term" value="P:rRNA base methylation"/>
    <property type="evidence" value="ECO:0007669"/>
    <property type="project" value="UniProtKB-UniRule"/>
</dbReference>
<comment type="catalytic activity">
    <reaction evidence="1">
        <text>adenosine(2030) in 23S rRNA + S-adenosyl-L-methionine = N(6)-methyladenosine(2030) in 23S rRNA + S-adenosyl-L-homocysteine + H(+)</text>
        <dbReference type="Rhea" id="RHEA:43736"/>
        <dbReference type="Rhea" id="RHEA-COMP:10668"/>
        <dbReference type="Rhea" id="RHEA-COMP:10669"/>
        <dbReference type="ChEBI" id="CHEBI:15378"/>
        <dbReference type="ChEBI" id="CHEBI:57856"/>
        <dbReference type="ChEBI" id="CHEBI:59789"/>
        <dbReference type="ChEBI" id="CHEBI:74411"/>
        <dbReference type="ChEBI" id="CHEBI:74449"/>
        <dbReference type="EC" id="2.1.1.266"/>
    </reaction>
</comment>
<feature type="binding site" evidence="1">
    <location>
        <position position="41"/>
    </location>
    <ligand>
        <name>S-adenosyl-L-methionine</name>
        <dbReference type="ChEBI" id="CHEBI:59789"/>
    </ligand>
</feature>
<comment type="subunit">
    <text evidence="1">Monomer.</text>
</comment>
<dbReference type="InterPro" id="IPR007473">
    <property type="entry name" value="RlmJ"/>
</dbReference>
<comment type="similarity">
    <text evidence="1">Belongs to the RlmJ family.</text>
</comment>
<evidence type="ECO:0000313" key="3">
    <source>
        <dbReference type="Proteomes" id="UP000007013"/>
    </source>
</evidence>
<dbReference type="AlphaFoldDB" id="B1ZS65"/>
<dbReference type="Gene3D" id="3.40.50.150">
    <property type="entry name" value="Vaccinia Virus protein VP39"/>
    <property type="match status" value="1"/>
</dbReference>
<sequence>MNYRHLFHAGNFADVMKHALLIELIGALQKKEKGIFYLDTHAGRGSYDLGLAARGDTLERQPEWPDGIGRILAARSTAAADANATGDPLRAYADLVRRFDAERGNTNGSPRFYPGSPAIAQVLVRRQDRLALCEQVPEEHALLAAEFARAPRTSVHAIDGYVAVRAMLPPPERRALVLIDAPFEAQDEFARIETALAEGLARLPAGVFAVWYPLTERARVDAFFAGLAERRLPPTLVLELAVAGENSALKMRGCGLVVVNPPWHFERTAAPILEALARELAQAPGAAGRQQWLVPEK</sequence>
<keyword evidence="1" id="KW-0949">S-adenosyl-L-methionine</keyword>
<feature type="binding site" evidence="1">
    <location>
        <position position="18"/>
    </location>
    <ligand>
        <name>S-adenosyl-L-methionine</name>
        <dbReference type="ChEBI" id="CHEBI:59789"/>
    </ligand>
</feature>
<protein>
    <recommendedName>
        <fullName evidence="1">Ribosomal RNA large subunit methyltransferase J</fullName>
        <ecNumber evidence="1">2.1.1.266</ecNumber>
    </recommendedName>
    <alternativeName>
        <fullName evidence="1">23S rRNA (adenine(2030)-N6)-methyltransferase</fullName>
    </alternativeName>
    <alternativeName>
        <fullName evidence="1">23S rRNA m6A2030 methyltransferase</fullName>
    </alternativeName>
</protein>
<reference evidence="2 3" key="1">
    <citation type="journal article" date="2011" name="J. Bacteriol.">
        <title>Genome sequence of the verrucomicrobium Opitutus terrae PB90-1, an abundant inhabitant of rice paddy soil ecosystems.</title>
        <authorList>
            <person name="van Passel M.W."/>
            <person name="Kant R."/>
            <person name="Palva A."/>
            <person name="Copeland A."/>
            <person name="Lucas S."/>
            <person name="Lapidus A."/>
            <person name="Glavina del Rio T."/>
            <person name="Pitluck S."/>
            <person name="Goltsman E."/>
            <person name="Clum A."/>
            <person name="Sun H."/>
            <person name="Schmutz J."/>
            <person name="Larimer F.W."/>
            <person name="Land M.L."/>
            <person name="Hauser L."/>
            <person name="Kyrpides N."/>
            <person name="Mikhailova N."/>
            <person name="Richardson P.P."/>
            <person name="Janssen P.H."/>
            <person name="de Vos W.M."/>
            <person name="Smidt H."/>
        </authorList>
    </citation>
    <scope>NUCLEOTIDE SEQUENCE [LARGE SCALE GENOMIC DNA]</scope>
    <source>
        <strain evidence="3">DSM 11246 / JCM 15787 / PB90-1</strain>
    </source>
</reference>
<gene>
    <name evidence="1" type="primary">rlmJ</name>
    <name evidence="2" type="ordered locus">Oter_2382</name>
</gene>
<name>B1ZS65_OPITP</name>
<dbReference type="EC" id="2.1.1.266" evidence="1"/>
<dbReference type="PANTHER" id="PTHR37426">
    <property type="entry name" value="RIBOSOMAL RNA LARGE SUBUNIT METHYLTRANSFERASE J"/>
    <property type="match status" value="1"/>
</dbReference>
<dbReference type="HOGENOM" id="CLU_061769_0_0_0"/>
<feature type="binding site" evidence="1">
    <location>
        <position position="180"/>
    </location>
    <ligand>
        <name>S-adenosyl-L-methionine</name>
        <dbReference type="ChEBI" id="CHEBI:59789"/>
    </ligand>
</feature>
<dbReference type="PANTHER" id="PTHR37426:SF1">
    <property type="entry name" value="RIBOSOMAL RNA LARGE SUBUNIT METHYLTRANSFERASE J"/>
    <property type="match status" value="1"/>
</dbReference>
<dbReference type="OrthoDB" id="9791274at2"/>
<keyword evidence="1" id="KW-0698">rRNA processing</keyword>
<dbReference type="Proteomes" id="UP000007013">
    <property type="component" value="Chromosome"/>
</dbReference>
<dbReference type="STRING" id="452637.Oter_2382"/>
<feature type="binding site" evidence="1">
    <location>
        <position position="134"/>
    </location>
    <ligand>
        <name>S-adenosyl-L-methionine</name>
        <dbReference type="ChEBI" id="CHEBI:59789"/>
    </ligand>
</feature>
<accession>B1ZS65</accession>
<dbReference type="eggNOG" id="COG2961">
    <property type="taxonomic scope" value="Bacteria"/>
</dbReference>
<dbReference type="GO" id="GO:0036307">
    <property type="term" value="F:23S rRNA (adenine(2030)-N(6))-methyltransferase activity"/>
    <property type="evidence" value="ECO:0007669"/>
    <property type="project" value="UniProtKB-UniRule"/>
</dbReference>
<dbReference type="GO" id="GO:0003723">
    <property type="term" value="F:RNA binding"/>
    <property type="evidence" value="ECO:0007669"/>
    <property type="project" value="UniProtKB-UniRule"/>
</dbReference>
<dbReference type="Pfam" id="PF04378">
    <property type="entry name" value="RsmJ"/>
    <property type="match status" value="1"/>
</dbReference>
<dbReference type="RefSeq" id="WP_012375201.1">
    <property type="nucleotide sequence ID" value="NC_010571.1"/>
</dbReference>
<comment type="function">
    <text evidence="1">Specifically methylates the adenine in position 2030 of 23S rRNA.</text>
</comment>
<dbReference type="EMBL" id="CP001032">
    <property type="protein sequence ID" value="ACB75664.1"/>
    <property type="molecule type" value="Genomic_DNA"/>
</dbReference>
<dbReference type="SUPFAM" id="SSF53335">
    <property type="entry name" value="S-adenosyl-L-methionine-dependent methyltransferases"/>
    <property type="match status" value="1"/>
</dbReference>
<dbReference type="InterPro" id="IPR029063">
    <property type="entry name" value="SAM-dependent_MTases_sf"/>
</dbReference>
<dbReference type="GO" id="GO:0005829">
    <property type="term" value="C:cytosol"/>
    <property type="evidence" value="ECO:0007669"/>
    <property type="project" value="TreeGrafter"/>
</dbReference>
<keyword evidence="1" id="KW-0808">Transferase</keyword>
<evidence type="ECO:0000313" key="2">
    <source>
        <dbReference type="EMBL" id="ACB75664.1"/>
    </source>
</evidence>
<dbReference type="KEGG" id="ote:Oter_2382"/>
<evidence type="ECO:0000256" key="1">
    <source>
        <dbReference type="HAMAP-Rule" id="MF_00934"/>
    </source>
</evidence>
<feature type="active site" description="Proton acceptor" evidence="1">
    <location>
        <position position="180"/>
    </location>
</feature>
<organism evidence="2 3">
    <name type="scientific">Opitutus terrae (strain DSM 11246 / JCM 15787 / PB90-1)</name>
    <dbReference type="NCBI Taxonomy" id="452637"/>
    <lineage>
        <taxon>Bacteria</taxon>
        <taxon>Pseudomonadati</taxon>
        <taxon>Verrucomicrobiota</taxon>
        <taxon>Opitutia</taxon>
        <taxon>Opitutales</taxon>
        <taxon>Opitutaceae</taxon>
        <taxon>Opitutus</taxon>
    </lineage>
</organism>
<feature type="site" description="Interaction with substrate rRNA" evidence="1">
    <location>
        <position position="3"/>
    </location>
</feature>
<proteinExistence type="inferred from homology"/>
<keyword evidence="1" id="KW-0489">Methyltransferase</keyword>
<keyword evidence="3" id="KW-1185">Reference proteome</keyword>
<keyword evidence="1" id="KW-0694">RNA-binding</keyword>
<dbReference type="HAMAP" id="MF_00934">
    <property type="entry name" value="23SrRNA_methyltr_J"/>
    <property type="match status" value="1"/>
</dbReference>